<gene>
    <name evidence="3" type="ORF">DXN04_12645</name>
</gene>
<keyword evidence="4" id="KW-1185">Reference proteome</keyword>
<dbReference type="InterPro" id="IPR032267">
    <property type="entry name" value="DUF4832"/>
</dbReference>
<reference evidence="3 4" key="1">
    <citation type="submission" date="2018-08" db="EMBL/GenBank/DDBJ databases">
        <title>Chitinophaga sp. K20C18050901, a novel bacterium isolated from forest soil.</title>
        <authorList>
            <person name="Wang C."/>
        </authorList>
    </citation>
    <scope>NUCLEOTIDE SEQUENCE [LARGE SCALE GENOMIC DNA]</scope>
    <source>
        <strain evidence="3 4">K20C18050901</strain>
    </source>
</reference>
<protein>
    <submittedName>
        <fullName evidence="3">DUF4832 domain-containing protein</fullName>
    </submittedName>
</protein>
<evidence type="ECO:0000313" key="4">
    <source>
        <dbReference type="Proteomes" id="UP000261174"/>
    </source>
</evidence>
<organism evidence="3 4">
    <name type="scientific">Chitinophaga silvisoli</name>
    <dbReference type="NCBI Taxonomy" id="2291814"/>
    <lineage>
        <taxon>Bacteria</taxon>
        <taxon>Pseudomonadati</taxon>
        <taxon>Bacteroidota</taxon>
        <taxon>Chitinophagia</taxon>
        <taxon>Chitinophagales</taxon>
        <taxon>Chitinophagaceae</taxon>
        <taxon>Chitinophaga</taxon>
    </lineage>
</organism>
<dbReference type="AlphaFoldDB" id="A0A3E1P3N2"/>
<evidence type="ECO:0000313" key="3">
    <source>
        <dbReference type="EMBL" id="RFM34730.1"/>
    </source>
</evidence>
<proteinExistence type="predicted"/>
<evidence type="ECO:0000259" key="1">
    <source>
        <dbReference type="Pfam" id="PF16116"/>
    </source>
</evidence>
<accession>A0A3E1P3N2</accession>
<evidence type="ECO:0000259" key="2">
    <source>
        <dbReference type="Pfam" id="PF16173"/>
    </source>
</evidence>
<dbReference type="Proteomes" id="UP000261174">
    <property type="component" value="Unassembled WGS sequence"/>
</dbReference>
<name>A0A3E1P3N2_9BACT</name>
<dbReference type="OrthoDB" id="9760654at2"/>
<feature type="domain" description="DUF4874" evidence="2">
    <location>
        <begin position="45"/>
        <end position="238"/>
    </location>
</feature>
<dbReference type="PROSITE" id="PS51257">
    <property type="entry name" value="PROKAR_LIPOPROTEIN"/>
    <property type="match status" value="1"/>
</dbReference>
<dbReference type="RefSeq" id="WP_116854312.1">
    <property type="nucleotide sequence ID" value="NZ_QTJV01000004.1"/>
</dbReference>
<feature type="domain" description="DUF4832" evidence="1">
    <location>
        <begin position="269"/>
        <end position="487"/>
    </location>
</feature>
<dbReference type="EMBL" id="QTJV01000004">
    <property type="protein sequence ID" value="RFM34730.1"/>
    <property type="molecule type" value="Genomic_DNA"/>
</dbReference>
<dbReference type="Pfam" id="PF16116">
    <property type="entry name" value="DUF4832"/>
    <property type="match status" value="1"/>
</dbReference>
<sequence length="507" mass="55598">MRAIRLLFPIILLTVACDKTSGGESNVGKDSTTITYTASTEDFTNPERGFYRYSETTVDNFTALNATTLASYKSGATPSGGSFSVMSTLVFRYFIMSGYTGKALPDAFLTNLAKDFATARAAGVKLIPRFTYTISVTAGSCPESWICTPYGDAPKNIVLNHIAQLKPVLQANADVIATVQLGFIGVWGENFYTDYFGDASSNGQKQLLDKNWQDRSEVLKAMLDALPVDRMVQIRLPQLKQKFVYGVSALPTSGAMTAEEAATGTDKARIGYHNDCFLSSANDYGTFADYDSSAATPVEATTAMHNFTAMDSKYVVVGGETCSDAYSPQNDCEPSGHAEQEFSDMHYSFLNADYNSEVNNDWQTGGCLDNIKRKLGYRLVLKDATFPSKLSATDSLTATIHMQNEGYAAPYNPRPVQLLLRNTETKKIDTLTFSTEVRKWLTGAVTLRQSFKLPAGIVAGTYEVLLNLPDGYNSLRNMPAYSIRLANNNVWESTTGYNNLNHQITIQ</sequence>
<dbReference type="InterPro" id="IPR032379">
    <property type="entry name" value="DUF4874"/>
</dbReference>
<dbReference type="Pfam" id="PF16173">
    <property type="entry name" value="DUF4874"/>
    <property type="match status" value="1"/>
</dbReference>
<comment type="caution">
    <text evidence="3">The sequence shown here is derived from an EMBL/GenBank/DDBJ whole genome shotgun (WGS) entry which is preliminary data.</text>
</comment>